<dbReference type="SUPFAM" id="SSF54593">
    <property type="entry name" value="Glyoxalase/Bleomycin resistance protein/Dihydroxybiphenyl dioxygenase"/>
    <property type="match status" value="1"/>
</dbReference>
<protein>
    <recommendedName>
        <fullName evidence="1">VOC domain-containing protein</fullName>
    </recommendedName>
</protein>
<evidence type="ECO:0000259" key="1">
    <source>
        <dbReference type="PROSITE" id="PS51819"/>
    </source>
</evidence>
<evidence type="ECO:0000313" key="2">
    <source>
        <dbReference type="EMBL" id="SDQ10778.1"/>
    </source>
</evidence>
<dbReference type="AlphaFoldDB" id="A0A1H0Y6I5"/>
<sequence>MENREVNNSVGRRIRMNRINLLTLGVTNISESLKFYRDGLGFQTNVTDDNPGIVFFHNNGTKLALYPLEELAKDINAEHPPAKQGFSGITLAYNAKSAEEVDEVIEKAEQAGGTVVKYPVRVFWGGYSGYFSDPDGYMWEVAYGEDWEFDENDMLIID</sequence>
<proteinExistence type="predicted"/>
<dbReference type="InterPro" id="IPR029068">
    <property type="entry name" value="Glyas_Bleomycin-R_OHBP_Dase"/>
</dbReference>
<dbReference type="CDD" id="cd07251">
    <property type="entry name" value="VOC_like"/>
    <property type="match status" value="1"/>
</dbReference>
<dbReference type="PROSITE" id="PS51819">
    <property type="entry name" value="VOC"/>
    <property type="match status" value="1"/>
</dbReference>
<feature type="domain" description="VOC" evidence="1">
    <location>
        <begin position="18"/>
        <end position="144"/>
    </location>
</feature>
<reference evidence="2 3" key="1">
    <citation type="submission" date="2016-10" db="EMBL/GenBank/DDBJ databases">
        <authorList>
            <person name="de Groot N.N."/>
        </authorList>
    </citation>
    <scope>NUCLEOTIDE SEQUENCE [LARGE SCALE GENOMIC DNA]</scope>
    <source>
        <strain evidence="2 3">CGMCC 1.10449</strain>
    </source>
</reference>
<dbReference type="PANTHER" id="PTHR36503:SF1">
    <property type="entry name" value="BLR2520 PROTEIN"/>
    <property type="match status" value="1"/>
</dbReference>
<dbReference type="EMBL" id="FNKD01000001">
    <property type="protein sequence ID" value="SDQ10778.1"/>
    <property type="molecule type" value="Genomic_DNA"/>
</dbReference>
<gene>
    <name evidence="2" type="ORF">SAMN05216231_0456</name>
</gene>
<accession>A0A1H0Y6I5</accession>
<evidence type="ECO:0000313" key="3">
    <source>
        <dbReference type="Proteomes" id="UP000199444"/>
    </source>
</evidence>
<organism evidence="2 3">
    <name type="scientific">Virgibacillus salinus</name>
    <dbReference type="NCBI Taxonomy" id="553311"/>
    <lineage>
        <taxon>Bacteria</taxon>
        <taxon>Bacillati</taxon>
        <taxon>Bacillota</taxon>
        <taxon>Bacilli</taxon>
        <taxon>Bacillales</taxon>
        <taxon>Bacillaceae</taxon>
        <taxon>Virgibacillus</taxon>
    </lineage>
</organism>
<dbReference type="Gene3D" id="3.10.180.10">
    <property type="entry name" value="2,3-Dihydroxybiphenyl 1,2-Dioxygenase, domain 1"/>
    <property type="match status" value="1"/>
</dbReference>
<dbReference type="InterPro" id="IPR037523">
    <property type="entry name" value="VOC_core"/>
</dbReference>
<keyword evidence="3" id="KW-1185">Reference proteome</keyword>
<name>A0A1H0Y6I5_9BACI</name>
<dbReference type="InterPro" id="IPR004360">
    <property type="entry name" value="Glyas_Fos-R_dOase_dom"/>
</dbReference>
<dbReference type="STRING" id="553311.SAMN05216231_0456"/>
<dbReference type="PANTHER" id="PTHR36503">
    <property type="entry name" value="BLR2520 PROTEIN"/>
    <property type="match status" value="1"/>
</dbReference>
<dbReference type="Pfam" id="PF00903">
    <property type="entry name" value="Glyoxalase"/>
    <property type="match status" value="1"/>
</dbReference>
<dbReference type="Proteomes" id="UP000199444">
    <property type="component" value="Unassembled WGS sequence"/>
</dbReference>